<feature type="chain" id="PRO_5040812266" description="PKD/Chitinase domain-containing protein" evidence="2">
    <location>
        <begin position="22"/>
        <end position="683"/>
    </location>
</feature>
<feature type="region of interest" description="Disordered" evidence="1">
    <location>
        <begin position="664"/>
        <end position="683"/>
    </location>
</feature>
<dbReference type="InterPro" id="IPR035986">
    <property type="entry name" value="PKD_dom_sf"/>
</dbReference>
<dbReference type="SMART" id="SM00710">
    <property type="entry name" value="PbH1"/>
    <property type="match status" value="7"/>
</dbReference>
<comment type="caution">
    <text evidence="4">The sequence shown here is derived from an EMBL/GenBank/DDBJ whole genome shotgun (WGS) entry which is preliminary data.</text>
</comment>
<evidence type="ECO:0000313" key="4">
    <source>
        <dbReference type="EMBL" id="MCS3952879.1"/>
    </source>
</evidence>
<dbReference type="InterPro" id="IPR011050">
    <property type="entry name" value="Pectin_lyase_fold/virulence"/>
</dbReference>
<dbReference type="SMART" id="SM00089">
    <property type="entry name" value="PKD"/>
    <property type="match status" value="1"/>
</dbReference>
<reference evidence="4" key="1">
    <citation type="submission" date="2022-08" db="EMBL/GenBank/DDBJ databases">
        <title>Genomic Encyclopedia of Type Strains, Phase V (KMG-V): Genome sequencing to study the core and pangenomes of soil and plant-associated prokaryotes.</title>
        <authorList>
            <person name="Whitman W."/>
        </authorList>
    </citation>
    <scope>NUCLEOTIDE SEQUENCE</scope>
    <source>
        <strain evidence="4">SP2017</strain>
    </source>
</reference>
<dbReference type="PANTHER" id="PTHR41339:SF1">
    <property type="entry name" value="SECRETED PROTEIN"/>
    <property type="match status" value="1"/>
</dbReference>
<feature type="domain" description="PKD/Chitinase" evidence="3">
    <location>
        <begin position="38"/>
        <end position="127"/>
    </location>
</feature>
<keyword evidence="2" id="KW-0732">Signal</keyword>
<evidence type="ECO:0000259" key="3">
    <source>
        <dbReference type="SMART" id="SM00089"/>
    </source>
</evidence>
<accession>A0A9X2Z4U4</accession>
<dbReference type="InterPro" id="IPR022409">
    <property type="entry name" value="PKD/Chitinase_dom"/>
</dbReference>
<dbReference type="AlphaFoldDB" id="A0A9X2Z4U4"/>
<sequence length="683" mass="69072">MRSVHSLRVVVLSLVCGGALVFVGCDSGGTNGGSQPPTADITVSSSTVDAGTQVVLDGSASSDPDGDALSYSWSLDTPSGSNASLSDPSAEKPTFTPDVGGDYVAGLEVSDGDATASSSETITAQTSTVQLSGTITTDSTLTAAQNYVVTGGLTISNDATLTIEPGVHLPFQSGAGLYVDPDAVLDADGTSGEPITMTATTGNEQSGWWQGVFSFSAEPNNLLDHVEVRHAGSGSPSTVDDGGVVVAGGSALTVTNSTIAQSGADGLLLHEENSTLDGFSNNTFSGNAEAPVNIPFTNIGAIDGGSTVPDGKTVKVWGGTISGSRDVTVNALDADTPYRFARGATIGASSGGASSVTINPGVEMTFEADAGLYVSSGSVLSADGTADNPITMTATEGNAQPGWWQGVFVFSNDANNLLDHVEVRHTGSGSPNTVGDGGVVVAGGSAVTLTNSTIAQSAAYGLLLTEGNATLDGFSANTFADNADAPIYLPFSNIGRIDGTTTFPDGKTVRVFGTSLSEDGATDVTLTALSGDTPYRFASSPAVGDDASMTIEPGVEMTFESDVGFRVSDNSSLTADGTSETPITMTATAGNAQQGWWRGIAFYSDNANNLLNHVEVRHAGRSIMSPIPEAANVAISVGASLDITNSTVTDSGNHGIYCDPPSSATLSGNTYQNNAGQNTEECP</sequence>
<organism evidence="4 5">
    <name type="scientific">Salinibacter ruber</name>
    <dbReference type="NCBI Taxonomy" id="146919"/>
    <lineage>
        <taxon>Bacteria</taxon>
        <taxon>Pseudomonadati</taxon>
        <taxon>Rhodothermota</taxon>
        <taxon>Rhodothermia</taxon>
        <taxon>Rhodothermales</taxon>
        <taxon>Salinibacteraceae</taxon>
        <taxon>Salinibacter</taxon>
    </lineage>
</organism>
<proteinExistence type="predicted"/>
<gene>
    <name evidence="4" type="ORF">GGP83_002852</name>
</gene>
<protein>
    <recommendedName>
        <fullName evidence="3">PKD/Chitinase domain-containing protein</fullName>
    </recommendedName>
</protein>
<feature type="signal peptide" evidence="2">
    <location>
        <begin position="1"/>
        <end position="21"/>
    </location>
</feature>
<evidence type="ECO:0000256" key="2">
    <source>
        <dbReference type="SAM" id="SignalP"/>
    </source>
</evidence>
<dbReference type="RefSeq" id="WP_259082352.1">
    <property type="nucleotide sequence ID" value="NZ_JANTZN010000011.1"/>
</dbReference>
<dbReference type="Proteomes" id="UP001155010">
    <property type="component" value="Unassembled WGS sequence"/>
</dbReference>
<dbReference type="PANTHER" id="PTHR41339">
    <property type="entry name" value="LIPL48"/>
    <property type="match status" value="1"/>
</dbReference>
<dbReference type="EMBL" id="JANUBB010000013">
    <property type="protein sequence ID" value="MCS3952879.1"/>
    <property type="molecule type" value="Genomic_DNA"/>
</dbReference>
<dbReference type="Gene3D" id="2.60.40.10">
    <property type="entry name" value="Immunoglobulins"/>
    <property type="match status" value="1"/>
</dbReference>
<dbReference type="PROSITE" id="PS51257">
    <property type="entry name" value="PROKAR_LIPOPROTEIN"/>
    <property type="match status" value="1"/>
</dbReference>
<dbReference type="InterPro" id="IPR013783">
    <property type="entry name" value="Ig-like_fold"/>
</dbReference>
<evidence type="ECO:0000313" key="5">
    <source>
        <dbReference type="Proteomes" id="UP001155010"/>
    </source>
</evidence>
<dbReference type="InterPro" id="IPR006626">
    <property type="entry name" value="PbH1"/>
</dbReference>
<dbReference type="Pfam" id="PF22352">
    <property type="entry name" value="K319L-like_PKD"/>
    <property type="match status" value="1"/>
</dbReference>
<name>A0A9X2Z4U4_9BACT</name>
<evidence type="ECO:0000256" key="1">
    <source>
        <dbReference type="SAM" id="MobiDB-lite"/>
    </source>
</evidence>
<dbReference type="SUPFAM" id="SSF51126">
    <property type="entry name" value="Pectin lyase-like"/>
    <property type="match status" value="3"/>
</dbReference>
<dbReference type="SUPFAM" id="SSF49299">
    <property type="entry name" value="PKD domain"/>
    <property type="match status" value="1"/>
</dbReference>